<feature type="domain" description="EamA" evidence="2">
    <location>
        <begin position="20"/>
        <end position="151"/>
    </location>
</feature>
<dbReference type="InterPro" id="IPR037185">
    <property type="entry name" value="EmrE-like"/>
</dbReference>
<dbReference type="SUPFAM" id="SSF103481">
    <property type="entry name" value="Multidrug resistance efflux transporter EmrE"/>
    <property type="match status" value="2"/>
</dbReference>
<keyword evidence="4" id="KW-1185">Reference proteome</keyword>
<feature type="transmembrane region" description="Helical" evidence="1">
    <location>
        <begin position="217"/>
        <end position="237"/>
    </location>
</feature>
<organism evidence="3 4">
    <name type="scientific">Aliiruegeria lutimaris</name>
    <dbReference type="NCBI Taxonomy" id="571298"/>
    <lineage>
        <taxon>Bacteria</taxon>
        <taxon>Pseudomonadati</taxon>
        <taxon>Pseudomonadota</taxon>
        <taxon>Alphaproteobacteria</taxon>
        <taxon>Rhodobacterales</taxon>
        <taxon>Roseobacteraceae</taxon>
        <taxon>Aliiruegeria</taxon>
    </lineage>
</organism>
<sequence length="306" mass="33944">MTNTQTLSPEAMNIARGNLLGLLLLALGYFMMGTVDMMAKYLTQYVHPFQIVWFRQFGLFVMAVMILSRKGTVLLRTRRPVLQLLRGSSAAISALCFVTAIRYAPIADATAVSFIAPLLVTAMGAIFLGETVGRNRWIAVLLGFVGALIVIRPGFSVFHPAIGLVVAAASFFSIRQVLSRVLASQDRTSTTIVYTAVTSFVLLTVLQPFVWHWPQESWIILLMLAMAGCAAVTEFLVIRAFELAQVVVVAPMHYSIMIWATFYGWLIFGQLPDLWTWVGTGVIFATGIFLIYRERLAARRIRAGRV</sequence>
<dbReference type="RefSeq" id="WP_244520599.1">
    <property type="nucleotide sequence ID" value="NZ_FNEK01000006.1"/>
</dbReference>
<proteinExistence type="predicted"/>
<accession>A0A1G8MTR5</accession>
<keyword evidence="1" id="KW-1133">Transmembrane helix</keyword>
<keyword evidence="1" id="KW-0472">Membrane</keyword>
<feature type="transmembrane region" description="Helical" evidence="1">
    <location>
        <begin position="190"/>
        <end position="211"/>
    </location>
</feature>
<dbReference type="PANTHER" id="PTHR22911">
    <property type="entry name" value="ACYL-MALONYL CONDENSING ENZYME-RELATED"/>
    <property type="match status" value="1"/>
</dbReference>
<keyword evidence="1" id="KW-0812">Transmembrane</keyword>
<feature type="transmembrane region" description="Helical" evidence="1">
    <location>
        <begin position="274"/>
        <end position="292"/>
    </location>
</feature>
<dbReference type="Proteomes" id="UP000199382">
    <property type="component" value="Unassembled WGS sequence"/>
</dbReference>
<dbReference type="InterPro" id="IPR000620">
    <property type="entry name" value="EamA_dom"/>
</dbReference>
<dbReference type="Pfam" id="PF00892">
    <property type="entry name" value="EamA"/>
    <property type="match status" value="2"/>
</dbReference>
<evidence type="ECO:0000313" key="3">
    <source>
        <dbReference type="EMBL" id="SDI71256.1"/>
    </source>
</evidence>
<protein>
    <submittedName>
        <fullName evidence="3">S-adenosylmethionine uptake transporter</fullName>
    </submittedName>
</protein>
<dbReference type="AlphaFoldDB" id="A0A1G8MTR5"/>
<dbReference type="GO" id="GO:0016020">
    <property type="term" value="C:membrane"/>
    <property type="evidence" value="ECO:0007669"/>
    <property type="project" value="InterPro"/>
</dbReference>
<feature type="transmembrane region" description="Helical" evidence="1">
    <location>
        <begin position="109"/>
        <end position="128"/>
    </location>
</feature>
<feature type="transmembrane region" description="Helical" evidence="1">
    <location>
        <begin position="161"/>
        <end position="178"/>
    </location>
</feature>
<dbReference type="EMBL" id="FNEK01000006">
    <property type="protein sequence ID" value="SDI71256.1"/>
    <property type="molecule type" value="Genomic_DNA"/>
</dbReference>
<evidence type="ECO:0000259" key="2">
    <source>
        <dbReference type="Pfam" id="PF00892"/>
    </source>
</evidence>
<feature type="transmembrane region" description="Helical" evidence="1">
    <location>
        <begin position="246"/>
        <end position="268"/>
    </location>
</feature>
<feature type="transmembrane region" description="Helical" evidence="1">
    <location>
        <begin position="20"/>
        <end position="39"/>
    </location>
</feature>
<feature type="transmembrane region" description="Helical" evidence="1">
    <location>
        <begin position="81"/>
        <end position="103"/>
    </location>
</feature>
<dbReference type="PANTHER" id="PTHR22911:SF103">
    <property type="entry name" value="BLR2811 PROTEIN"/>
    <property type="match status" value="1"/>
</dbReference>
<feature type="transmembrane region" description="Helical" evidence="1">
    <location>
        <begin position="51"/>
        <end position="69"/>
    </location>
</feature>
<dbReference type="STRING" id="571298.SAMN04488026_100645"/>
<reference evidence="3 4" key="1">
    <citation type="submission" date="2016-10" db="EMBL/GenBank/DDBJ databases">
        <authorList>
            <person name="de Groot N.N."/>
        </authorList>
    </citation>
    <scope>NUCLEOTIDE SEQUENCE [LARGE SCALE GENOMIC DNA]</scope>
    <source>
        <strain evidence="3 4">DSM 25294</strain>
    </source>
</reference>
<feature type="domain" description="EamA" evidence="2">
    <location>
        <begin position="161"/>
        <end position="292"/>
    </location>
</feature>
<evidence type="ECO:0000256" key="1">
    <source>
        <dbReference type="SAM" id="Phobius"/>
    </source>
</evidence>
<name>A0A1G8MTR5_9RHOB</name>
<gene>
    <name evidence="3" type="ORF">SAMN04488026_100645</name>
</gene>
<evidence type="ECO:0000313" key="4">
    <source>
        <dbReference type="Proteomes" id="UP000199382"/>
    </source>
</evidence>
<feature type="transmembrane region" description="Helical" evidence="1">
    <location>
        <begin position="137"/>
        <end position="155"/>
    </location>
</feature>